<evidence type="ECO:0000256" key="7">
    <source>
        <dbReference type="ARBA" id="ARBA00023015"/>
    </source>
</evidence>
<dbReference type="Gene3D" id="3.30.160.60">
    <property type="entry name" value="Classic Zinc Finger"/>
    <property type="match status" value="5"/>
</dbReference>
<dbReference type="OrthoDB" id="3437960at2759"/>
<reference evidence="14" key="2">
    <citation type="submission" date="2004-02" db="EMBL/GenBank/DDBJ databases">
        <authorList>
            <consortium name="Genoscope"/>
            <consortium name="Whitehead Institute Centre for Genome Research"/>
        </authorList>
    </citation>
    <scope>NUCLEOTIDE SEQUENCE</scope>
</reference>
<keyword evidence="4" id="KW-0677">Repeat</keyword>
<dbReference type="PANTHER" id="PTHR45718:SF1">
    <property type="entry name" value="ZINC FINGER PROTEIN GLIS3"/>
    <property type="match status" value="1"/>
</dbReference>
<keyword evidence="9" id="KW-0804">Transcription</keyword>
<dbReference type="GO" id="GO:0000981">
    <property type="term" value="F:DNA-binding transcription factor activity, RNA polymerase II-specific"/>
    <property type="evidence" value="ECO:0007669"/>
    <property type="project" value="TreeGrafter"/>
</dbReference>
<dbReference type="InterPro" id="IPR036236">
    <property type="entry name" value="Znf_C2H2_sf"/>
</dbReference>
<sequence length="497" mass="55199">RSLLSRESLASTTLSLLETQSVFSGRHDWTYGYRVLPPVGPSQSSTQAGEGSAQPSLSPSTAMSGGTSTSASLPSYLFGGDAGSPRQSKKRALSMSPLSDVMGVDFNSIIRTSPTSLVAYINGCHGSPFSHPTLSPVQSEGYGHFLGVKGSSIPQPHPHIGPCQARVPQPESGYLRALQEGGNLESQMANMAVEHQCLPDERLGLKKTSESFNQSPDDALQELPFTSIHEDAIPQEPPPPYHSHQHVHLLRRLSRAKHSQEPLAQVPRVSFIPQVPMLEEEEGELEELGTHCCRWMNCGTVYEQKDELVRHIEKTHVDQRKAEDFTCFWMGCPRSLKPFNARYKLLIHMRVHSGEKPNKCTFEGCKKAFSRLENLKIHLRSHTGEKPYLCQHPGCHKAFSNSSDRAKHQRTHLETKPYTCQVPGCAKRYTDPSSLRKHVKSHSSKEQQLRKKLLRRETTPPATLTWPCSAPWKTITGAFSCCSCQSESHPSGENIQL</sequence>
<feature type="domain" description="C2H2-type" evidence="13">
    <location>
        <begin position="291"/>
        <end position="321"/>
    </location>
</feature>
<dbReference type="GO" id="GO:0000978">
    <property type="term" value="F:RNA polymerase II cis-regulatory region sequence-specific DNA binding"/>
    <property type="evidence" value="ECO:0007669"/>
    <property type="project" value="TreeGrafter"/>
</dbReference>
<evidence type="ECO:0000256" key="2">
    <source>
        <dbReference type="ARBA" id="ARBA00010831"/>
    </source>
</evidence>
<dbReference type="PROSITE" id="PS00028">
    <property type="entry name" value="ZINC_FINGER_C2H2_1"/>
    <property type="match status" value="4"/>
</dbReference>
<feature type="compositionally biased region" description="Low complexity" evidence="12">
    <location>
        <begin position="58"/>
        <end position="68"/>
    </location>
</feature>
<evidence type="ECO:0000256" key="5">
    <source>
        <dbReference type="ARBA" id="ARBA00022771"/>
    </source>
</evidence>
<dbReference type="PROSITE" id="PS50157">
    <property type="entry name" value="ZINC_FINGER_C2H2_2"/>
    <property type="match status" value="5"/>
</dbReference>
<evidence type="ECO:0000256" key="8">
    <source>
        <dbReference type="ARBA" id="ARBA00023125"/>
    </source>
</evidence>
<dbReference type="PANTHER" id="PTHR45718">
    <property type="entry name" value="TRANSCRIPTIONAL ACTIVATOR CUBITUS INTERRUPTUS"/>
    <property type="match status" value="1"/>
</dbReference>
<dbReference type="FunFam" id="3.30.160.60:FF:000048">
    <property type="entry name" value="GLI family zinc finger 3"/>
    <property type="match status" value="1"/>
</dbReference>
<keyword evidence="10" id="KW-0539">Nucleus</keyword>
<keyword evidence="6" id="KW-0862">Zinc</keyword>
<feature type="region of interest" description="Disordered" evidence="12">
    <location>
        <begin position="436"/>
        <end position="456"/>
    </location>
</feature>
<keyword evidence="8" id="KW-0238">DNA-binding</keyword>
<dbReference type="GO" id="GO:0005634">
    <property type="term" value="C:nucleus"/>
    <property type="evidence" value="ECO:0007669"/>
    <property type="project" value="UniProtKB-SubCell"/>
</dbReference>
<evidence type="ECO:0000256" key="4">
    <source>
        <dbReference type="ARBA" id="ARBA00022737"/>
    </source>
</evidence>
<evidence type="ECO:0000256" key="9">
    <source>
        <dbReference type="ARBA" id="ARBA00023163"/>
    </source>
</evidence>
<gene>
    <name evidence="14" type="ORF">GSTENG00017223001</name>
</gene>
<feature type="domain" description="C2H2-type" evidence="13">
    <location>
        <begin position="358"/>
        <end position="387"/>
    </location>
</feature>
<feature type="domain" description="C2H2-type" evidence="13">
    <location>
        <begin position="330"/>
        <end position="357"/>
    </location>
</feature>
<dbReference type="AlphaFoldDB" id="Q4SJG1"/>
<keyword evidence="7" id="KW-0805">Transcription regulation</keyword>
<dbReference type="EMBL" id="CAAE01014575">
    <property type="protein sequence ID" value="CAF99221.1"/>
    <property type="molecule type" value="Genomic_DNA"/>
</dbReference>
<dbReference type="GO" id="GO:0008270">
    <property type="term" value="F:zinc ion binding"/>
    <property type="evidence" value="ECO:0007669"/>
    <property type="project" value="UniProtKB-KW"/>
</dbReference>
<comment type="caution">
    <text evidence="14">The sequence shown here is derived from an EMBL/GenBank/DDBJ whole genome shotgun (WGS) entry which is preliminary data.</text>
</comment>
<dbReference type="InterPro" id="IPR043359">
    <property type="entry name" value="GLI-like"/>
</dbReference>
<dbReference type="FunFam" id="3.30.160.60:FF:000019">
    <property type="entry name" value="GLI family zinc finger 3"/>
    <property type="match status" value="1"/>
</dbReference>
<dbReference type="InterPro" id="IPR013087">
    <property type="entry name" value="Znf_C2H2_type"/>
</dbReference>
<dbReference type="FunFam" id="3.30.160.60:FF:000031">
    <property type="entry name" value="GLI family zinc finger 3"/>
    <property type="match status" value="1"/>
</dbReference>
<evidence type="ECO:0000256" key="10">
    <source>
        <dbReference type="ARBA" id="ARBA00023242"/>
    </source>
</evidence>
<feature type="region of interest" description="Disordered" evidence="12">
    <location>
        <begin position="40"/>
        <end position="68"/>
    </location>
</feature>
<dbReference type="SUPFAM" id="SSF57667">
    <property type="entry name" value="beta-beta-alpha zinc fingers"/>
    <property type="match status" value="3"/>
</dbReference>
<dbReference type="SMART" id="SM00355">
    <property type="entry name" value="ZnF_C2H2"/>
    <property type="match status" value="5"/>
</dbReference>
<evidence type="ECO:0000256" key="11">
    <source>
        <dbReference type="PROSITE-ProRule" id="PRU00042"/>
    </source>
</evidence>
<proteinExistence type="inferred from homology"/>
<dbReference type="Pfam" id="PF00096">
    <property type="entry name" value="zf-C2H2"/>
    <property type="match status" value="3"/>
</dbReference>
<evidence type="ECO:0000256" key="1">
    <source>
        <dbReference type="ARBA" id="ARBA00004123"/>
    </source>
</evidence>
<evidence type="ECO:0000256" key="3">
    <source>
        <dbReference type="ARBA" id="ARBA00022723"/>
    </source>
</evidence>
<keyword evidence="3" id="KW-0479">Metal-binding</keyword>
<feature type="domain" description="C2H2-type" evidence="13">
    <location>
        <begin position="418"/>
        <end position="447"/>
    </location>
</feature>
<evidence type="ECO:0000313" key="14">
    <source>
        <dbReference type="EMBL" id="CAF99221.1"/>
    </source>
</evidence>
<organism evidence="14">
    <name type="scientific">Tetraodon nigroviridis</name>
    <name type="common">Spotted green pufferfish</name>
    <name type="synonym">Chelonodon nigroviridis</name>
    <dbReference type="NCBI Taxonomy" id="99883"/>
    <lineage>
        <taxon>Eukaryota</taxon>
        <taxon>Metazoa</taxon>
        <taxon>Chordata</taxon>
        <taxon>Craniata</taxon>
        <taxon>Vertebrata</taxon>
        <taxon>Euteleostomi</taxon>
        <taxon>Actinopterygii</taxon>
        <taxon>Neopterygii</taxon>
        <taxon>Teleostei</taxon>
        <taxon>Neoteleostei</taxon>
        <taxon>Acanthomorphata</taxon>
        <taxon>Eupercaria</taxon>
        <taxon>Tetraodontiformes</taxon>
        <taxon>Tetradontoidea</taxon>
        <taxon>Tetraodontidae</taxon>
        <taxon>Tetraodon</taxon>
    </lineage>
</organism>
<dbReference type="FunFam" id="3.30.160.60:FF:000036">
    <property type="entry name" value="GLI family zinc finger 3"/>
    <property type="match status" value="1"/>
</dbReference>
<keyword evidence="5 11" id="KW-0863">Zinc-finger</keyword>
<dbReference type="KEGG" id="tng:GSTEN00017223G001"/>
<name>Q4SJG1_TETNG</name>
<dbReference type="Pfam" id="PF23561">
    <property type="entry name" value="zf-C2H2_15"/>
    <property type="match status" value="1"/>
</dbReference>
<comment type="similarity">
    <text evidence="2">Belongs to the GLI C2H2-type zinc-finger protein family.</text>
</comment>
<accession>Q4SJG1</accession>
<dbReference type="InterPro" id="IPR056436">
    <property type="entry name" value="Znf-C2H2_ZIC1-5/GLI1-3-like"/>
</dbReference>
<comment type="subcellular location">
    <subcellularLocation>
        <location evidence="1">Nucleus</location>
    </subcellularLocation>
</comment>
<protein>
    <submittedName>
        <fullName evidence="14">(spotted green pufferfish) hypothetical protein</fullName>
    </submittedName>
</protein>
<evidence type="ECO:0000256" key="12">
    <source>
        <dbReference type="SAM" id="MobiDB-lite"/>
    </source>
</evidence>
<evidence type="ECO:0000259" key="13">
    <source>
        <dbReference type="PROSITE" id="PS50157"/>
    </source>
</evidence>
<feature type="non-terminal residue" evidence="14">
    <location>
        <position position="497"/>
    </location>
</feature>
<reference evidence="14" key="1">
    <citation type="journal article" date="2004" name="Nature">
        <title>Genome duplication in the teleost fish Tetraodon nigroviridis reveals the early vertebrate proto-karyotype.</title>
        <authorList>
            <person name="Jaillon O."/>
            <person name="Aury J.-M."/>
            <person name="Brunet F."/>
            <person name="Petit J.-L."/>
            <person name="Stange-Thomann N."/>
            <person name="Mauceli E."/>
            <person name="Bouneau L."/>
            <person name="Fischer C."/>
            <person name="Ozouf-Costaz C."/>
            <person name="Bernot A."/>
            <person name="Nicaud S."/>
            <person name="Jaffe D."/>
            <person name="Fisher S."/>
            <person name="Lutfalla G."/>
            <person name="Dossat C."/>
            <person name="Segurens B."/>
            <person name="Dasilva C."/>
            <person name="Salanoubat M."/>
            <person name="Levy M."/>
            <person name="Boudet N."/>
            <person name="Castellano S."/>
            <person name="Anthouard V."/>
            <person name="Jubin C."/>
            <person name="Castelli V."/>
            <person name="Katinka M."/>
            <person name="Vacherie B."/>
            <person name="Biemont C."/>
            <person name="Skalli Z."/>
            <person name="Cattolico L."/>
            <person name="Poulain J."/>
            <person name="De Berardinis V."/>
            <person name="Cruaud C."/>
            <person name="Duprat S."/>
            <person name="Brottier P."/>
            <person name="Coutanceau J.-P."/>
            <person name="Gouzy J."/>
            <person name="Parra G."/>
            <person name="Lardier G."/>
            <person name="Chapple C."/>
            <person name="McKernan K.J."/>
            <person name="McEwan P."/>
            <person name="Bosak S."/>
            <person name="Kellis M."/>
            <person name="Volff J.-N."/>
            <person name="Guigo R."/>
            <person name="Zody M.C."/>
            <person name="Mesirov J."/>
            <person name="Lindblad-Toh K."/>
            <person name="Birren B."/>
            <person name="Nusbaum C."/>
            <person name="Kahn D."/>
            <person name="Robinson-Rechavi M."/>
            <person name="Laudet V."/>
            <person name="Schachter V."/>
            <person name="Quetier F."/>
            <person name="Saurin W."/>
            <person name="Scarpelli C."/>
            <person name="Wincker P."/>
            <person name="Lander E.S."/>
            <person name="Weissenbach J."/>
            <person name="Roest Crollius H."/>
        </authorList>
    </citation>
    <scope>NUCLEOTIDE SEQUENCE [LARGE SCALE GENOMIC DNA]</scope>
</reference>
<feature type="compositionally biased region" description="Polar residues" evidence="12">
    <location>
        <begin position="41"/>
        <end position="57"/>
    </location>
</feature>
<evidence type="ECO:0000256" key="6">
    <source>
        <dbReference type="ARBA" id="ARBA00022833"/>
    </source>
</evidence>
<feature type="domain" description="C2H2-type" evidence="13">
    <location>
        <begin position="388"/>
        <end position="417"/>
    </location>
</feature>